<dbReference type="Gene3D" id="1.25.40.10">
    <property type="entry name" value="Tetratricopeptide repeat domain"/>
    <property type="match status" value="1"/>
</dbReference>
<comment type="caution">
    <text evidence="2">The sequence shown here is derived from an EMBL/GenBank/DDBJ whole genome shotgun (WGS) entry which is preliminary data.</text>
</comment>
<organism evidence="2 3">
    <name type="scientific">Cristinia sonorae</name>
    <dbReference type="NCBI Taxonomy" id="1940300"/>
    <lineage>
        <taxon>Eukaryota</taxon>
        <taxon>Fungi</taxon>
        <taxon>Dikarya</taxon>
        <taxon>Basidiomycota</taxon>
        <taxon>Agaricomycotina</taxon>
        <taxon>Agaricomycetes</taxon>
        <taxon>Agaricomycetidae</taxon>
        <taxon>Agaricales</taxon>
        <taxon>Pleurotineae</taxon>
        <taxon>Stephanosporaceae</taxon>
        <taxon>Cristinia</taxon>
    </lineage>
</organism>
<evidence type="ECO:0000313" key="2">
    <source>
        <dbReference type="EMBL" id="KAH8099814.1"/>
    </source>
</evidence>
<gene>
    <name evidence="2" type="ORF">BXZ70DRAFT_894217</name>
</gene>
<dbReference type="Pfam" id="PF12770">
    <property type="entry name" value="CHAT"/>
    <property type="match status" value="1"/>
</dbReference>
<sequence length="925" mass="104149">MGSFLRSRYYATGKESYLRRSITILRKPPPDRILSPDTLARHTRFTLKGSLACSLSLRFHISPRLADLDDAVKWLVAALEHLPTNHPTRASFLVHIGDCYSCQFDQTGDKDLLKQAIECLEDARVICTPPDPMYPFLLRITGDAHAKMARFLGKATMTSEAIHILESAAAAHPKSHPDCSTIHGHIGQAYSTRFLLHHESSDLEDAMTAFRLSFSSHQRHTYETPAIYGAYGNLLLALLYRDNHHDRGEFIQAYRSSLENMTQGTYLWTKTVTALANALQRRFILYGFEEDMQESLKYYRWALDVPPNSAGSEADFDRFILNSASRHGVVGDTRRRMLEKAVDLHLAALRHTPLETVNALGIKVRDLLRSLNDIVDKAHVTLPHRLEVASVHAALSRRFMSLMENQIESEAAVMESYRKALDLLELLVALRPTVETQHASIKEQSGFVLSAASFCLDMLNPRAAVEVLEQGRGLLFSEMRGFRASLEVLEESDKTLAEAFTKTSGELERLIMSSRFQYAGGSTMDIWMRRSLDKILDQKQALQMEFESITIRIRAIPGLQNFLRARPFEDLRKAADEGPVIVVNHDKHRCDAIILHKDYPDPFVLELHPGFYEEVRTLDAELRDARQHIRSSPKLYNSVLRHVLHVLWESLVERVVDKLERLGVPKKSRIWWCPTSVLANLPLHAAGPIPGGATLRYLPDVYVSSYTPTLTALIDARAKPLTNGALNRLVVGQHGSSILPKANDEIRHVVDLLPKELEINVLSGETLSRDSVLERLNTCHWAHLACHGRLKAGNPFRSFFELNDGEHLTLLDLVQTRLPNAQFAFLSACNSAQQSPGSASEEVLHLASAMQFSGFGSVVGTMWAMSDEDGPTLSRYFYTAILRRDVAEEERYRSAAAALRAATLRMRNRDCVGLERWVNYVHIGA</sequence>
<name>A0A8K0XP76_9AGAR</name>
<feature type="domain" description="CHAT" evidence="1">
    <location>
        <begin position="643"/>
        <end position="924"/>
    </location>
</feature>
<dbReference type="AlphaFoldDB" id="A0A8K0XP76"/>
<protein>
    <submittedName>
        <fullName evidence="2">CHAT domain-containing protein</fullName>
    </submittedName>
</protein>
<dbReference type="InterPro" id="IPR024983">
    <property type="entry name" value="CHAT_dom"/>
</dbReference>
<accession>A0A8K0XP76</accession>
<reference evidence="2" key="1">
    <citation type="journal article" date="2021" name="New Phytol.">
        <title>Evolutionary innovations through gain and loss of genes in the ectomycorrhizal Boletales.</title>
        <authorList>
            <person name="Wu G."/>
            <person name="Miyauchi S."/>
            <person name="Morin E."/>
            <person name="Kuo A."/>
            <person name="Drula E."/>
            <person name="Varga T."/>
            <person name="Kohler A."/>
            <person name="Feng B."/>
            <person name="Cao Y."/>
            <person name="Lipzen A."/>
            <person name="Daum C."/>
            <person name="Hundley H."/>
            <person name="Pangilinan J."/>
            <person name="Johnson J."/>
            <person name="Barry K."/>
            <person name="LaButti K."/>
            <person name="Ng V."/>
            <person name="Ahrendt S."/>
            <person name="Min B."/>
            <person name="Choi I.G."/>
            <person name="Park H."/>
            <person name="Plett J.M."/>
            <person name="Magnuson J."/>
            <person name="Spatafora J.W."/>
            <person name="Nagy L.G."/>
            <person name="Henrissat B."/>
            <person name="Grigoriev I.V."/>
            <person name="Yang Z.L."/>
            <person name="Xu J."/>
            <person name="Martin F.M."/>
        </authorList>
    </citation>
    <scope>NUCLEOTIDE SEQUENCE</scope>
    <source>
        <strain evidence="2">KKN 215</strain>
    </source>
</reference>
<dbReference type="Proteomes" id="UP000813824">
    <property type="component" value="Unassembled WGS sequence"/>
</dbReference>
<evidence type="ECO:0000313" key="3">
    <source>
        <dbReference type="Proteomes" id="UP000813824"/>
    </source>
</evidence>
<dbReference type="SUPFAM" id="SSF48452">
    <property type="entry name" value="TPR-like"/>
    <property type="match status" value="1"/>
</dbReference>
<evidence type="ECO:0000259" key="1">
    <source>
        <dbReference type="Pfam" id="PF12770"/>
    </source>
</evidence>
<dbReference type="InterPro" id="IPR011990">
    <property type="entry name" value="TPR-like_helical_dom_sf"/>
</dbReference>
<dbReference type="EMBL" id="JAEVFJ010000018">
    <property type="protein sequence ID" value="KAH8099814.1"/>
    <property type="molecule type" value="Genomic_DNA"/>
</dbReference>
<keyword evidence="3" id="KW-1185">Reference proteome</keyword>
<dbReference type="OrthoDB" id="9991317at2759"/>
<proteinExistence type="predicted"/>